<gene>
    <name evidence="3" type="primary">cas5</name>
    <name evidence="3" type="ORF">Epro_1086</name>
</gene>
<dbReference type="Pfam" id="PF09704">
    <property type="entry name" value="Cas_Cas5d"/>
    <property type="match status" value="1"/>
</dbReference>
<dbReference type="EC" id="3.1.-.-" evidence="2"/>
<keyword evidence="2" id="KW-0378">Hydrolase</keyword>
<sequence>MTYETPKNTIEFKVYGKYALFTDPVTKTGGEKCSYQIPTYEAIKGIAKSIYWKPTFLWIIDEMRVMNKIEMETKGIRPINYDGGNDLSIYTYLKNVEYHVRAHFEWNEFREDLKQDRNDGKHYEIAKRSLEKGGRQDIFLGSRECQGYVEPCVFGEGTSKYDDIDELSFGMMFHSFGYPNESSNSERTNTKELSARLWNAKMQKGVIKFPKPKDCQFSRIVKSTEYAILSKDIKSVNDEYEEMFSNKEAKI</sequence>
<dbReference type="GO" id="GO:0016787">
    <property type="term" value="F:hydrolase activity"/>
    <property type="evidence" value="ECO:0007669"/>
    <property type="project" value="UniProtKB-KW"/>
</dbReference>
<dbReference type="OrthoDB" id="5621871at2"/>
<dbReference type="STRING" id="1408281.Epro_1086"/>
<dbReference type="InterPro" id="IPR013422">
    <property type="entry name" value="CRISPR-assoc_prot_Cas5_N"/>
</dbReference>
<dbReference type="PIRSF" id="PIRSF029950">
    <property type="entry name" value="Cas_CT1134"/>
    <property type="match status" value="1"/>
</dbReference>
<reference evidence="3 4" key="1">
    <citation type="submission" date="2014-09" db="EMBL/GenBank/DDBJ databases">
        <title>Complete genome sequence of Endomicrobium proavitum.</title>
        <authorList>
            <person name="Zheng H."/>
        </authorList>
    </citation>
    <scope>NUCLEOTIDE SEQUENCE [LARGE SCALE GENOMIC DNA]</scope>
    <source>
        <strain evidence="3 4">Rsa215</strain>
    </source>
</reference>
<dbReference type="EMBL" id="CP009498">
    <property type="protein sequence ID" value="AKL98465.1"/>
    <property type="molecule type" value="Genomic_DNA"/>
</dbReference>
<evidence type="ECO:0000256" key="2">
    <source>
        <dbReference type="PIRNR" id="PIRNR029950"/>
    </source>
</evidence>
<keyword evidence="2" id="KW-0255">Endonuclease</keyword>
<dbReference type="AlphaFoldDB" id="A0A0G3WKS4"/>
<dbReference type="GO" id="GO:0003723">
    <property type="term" value="F:RNA binding"/>
    <property type="evidence" value="ECO:0007669"/>
    <property type="project" value="UniProtKB-UniRule"/>
</dbReference>
<dbReference type="InterPro" id="IPR010155">
    <property type="entry name" value="CRISPR-assoc_prot_Cas5d"/>
</dbReference>
<organism evidence="3 4">
    <name type="scientific">Endomicrobium proavitum</name>
    <dbReference type="NCBI Taxonomy" id="1408281"/>
    <lineage>
        <taxon>Bacteria</taxon>
        <taxon>Pseudomonadati</taxon>
        <taxon>Elusimicrobiota</taxon>
        <taxon>Endomicrobiia</taxon>
        <taxon>Endomicrobiales</taxon>
        <taxon>Endomicrobiaceae</taxon>
        <taxon>Endomicrobium</taxon>
    </lineage>
</organism>
<name>A0A0G3WKS4_9BACT</name>
<evidence type="ECO:0000313" key="4">
    <source>
        <dbReference type="Proteomes" id="UP000035337"/>
    </source>
</evidence>
<dbReference type="PATRIC" id="fig|1408281.3.peg.1113"/>
<comment type="similarity">
    <text evidence="2">Belongs to the CRISPR-associated protein Cas5 family. Subtype I-C/Dvulg subfamily.</text>
</comment>
<dbReference type="KEGG" id="epo:Epro_1086"/>
<dbReference type="NCBIfam" id="TIGR01876">
    <property type="entry name" value="cas_Cas5d"/>
    <property type="match status" value="1"/>
</dbReference>
<dbReference type="NCBIfam" id="TIGR02593">
    <property type="entry name" value="CRISPR_cas5"/>
    <property type="match status" value="1"/>
</dbReference>
<comment type="function">
    <text evidence="2">CRISPR (clustered regularly interspaced short palindromic repeat) is an adaptive immune system that provides protection against mobile genetic elements (viruses, transposable elements and conjugative plasmids). CRISPR clusters contain spacers, sequences complementary to antecedent mobile elements, and target invading nucleic acids. CRISPR clusters are transcribed and processed into CRISPR RNA (crRNA).</text>
</comment>
<dbReference type="Gene3D" id="3.30.70.2660">
    <property type="match status" value="1"/>
</dbReference>
<dbReference type="Proteomes" id="UP000035337">
    <property type="component" value="Chromosome"/>
</dbReference>
<keyword evidence="2" id="KW-0540">Nuclease</keyword>
<dbReference type="GO" id="GO:0004519">
    <property type="term" value="F:endonuclease activity"/>
    <property type="evidence" value="ECO:0007669"/>
    <property type="project" value="UniProtKB-UniRule"/>
</dbReference>
<keyword evidence="4" id="KW-1185">Reference proteome</keyword>
<dbReference type="CDD" id="cd09752">
    <property type="entry name" value="Cas5_I-C"/>
    <property type="match status" value="1"/>
</dbReference>
<protein>
    <recommendedName>
        <fullName evidence="2">pre-crRNA processing endonuclease</fullName>
        <ecNumber evidence="2">3.1.-.-</ecNumber>
    </recommendedName>
</protein>
<keyword evidence="2" id="KW-0694">RNA-binding</keyword>
<evidence type="ECO:0000313" key="3">
    <source>
        <dbReference type="EMBL" id="AKL98465.1"/>
    </source>
</evidence>
<dbReference type="RefSeq" id="WP_052571028.1">
    <property type="nucleotide sequence ID" value="NZ_CP009498.1"/>
</dbReference>
<dbReference type="GO" id="GO:0043571">
    <property type="term" value="P:maintenance of CRISPR repeat elements"/>
    <property type="evidence" value="ECO:0007669"/>
    <property type="project" value="UniProtKB-UniRule"/>
</dbReference>
<keyword evidence="1 2" id="KW-0051">Antiviral defense</keyword>
<accession>A0A0G3WKS4</accession>
<proteinExistence type="inferred from homology"/>
<evidence type="ECO:0000256" key="1">
    <source>
        <dbReference type="ARBA" id="ARBA00023118"/>
    </source>
</evidence>
<dbReference type="GO" id="GO:0051607">
    <property type="term" value="P:defense response to virus"/>
    <property type="evidence" value="ECO:0007669"/>
    <property type="project" value="UniProtKB-UniRule"/>
</dbReference>
<dbReference type="InterPro" id="IPR021124">
    <property type="entry name" value="CRISPR-assoc_prot_Cas5"/>
</dbReference>